<reference evidence="2 3" key="1">
    <citation type="journal article" date="2012" name="Sci. Rep.">
        <title>Genomic perspectives on the evolution of fungal entomopathogenicity in Beauveria bassiana.</title>
        <authorList>
            <person name="Xiao G."/>
            <person name="Ying S.H."/>
            <person name="Zheng P."/>
            <person name="Wang Z.L."/>
            <person name="Zhang S."/>
            <person name="Xie X.Q."/>
            <person name="Shang Y."/>
            <person name="St Leger R.J."/>
            <person name="Zhao G.P."/>
            <person name="Wang C."/>
            <person name="Feng M.G."/>
        </authorList>
    </citation>
    <scope>NUCLEOTIDE SEQUENCE [LARGE SCALE GENOMIC DNA]</scope>
    <source>
        <strain evidence="2 3">ARSEF 2860</strain>
    </source>
</reference>
<dbReference type="AlphaFoldDB" id="J5JLI1"/>
<proteinExistence type="predicted"/>
<sequence length="247" mass="29279">MYDVALQTTVWCVYMLRMMFVALKLPSISSKCFGEFAIRFTRMNTPIDDFSMPTDLDAVADRLREITPEAQFRYEATHSSKCFCSMKHDTLDTKSITQRRSTIKSSDYWKHEAIHYKTIFANVIFDGLLKQCTADSADNTNCTNSANSINWQRVTQLYKRRFARQGLDAEDLEKHRRTIETEEYWEHEEECLKHFARIDQENHYARLWRKLNLPETEGQSHKDQQRSSRGIRRRRRGGKNSNTRRRC</sequence>
<dbReference type="GeneID" id="19887713"/>
<evidence type="ECO:0000256" key="1">
    <source>
        <dbReference type="SAM" id="MobiDB-lite"/>
    </source>
</evidence>
<dbReference type="RefSeq" id="XP_008598020.1">
    <property type="nucleotide sequence ID" value="XM_008599798.1"/>
</dbReference>
<gene>
    <name evidence="2" type="ORF">BBA_04701</name>
</gene>
<feature type="region of interest" description="Disordered" evidence="1">
    <location>
        <begin position="216"/>
        <end position="247"/>
    </location>
</feature>
<dbReference type="EMBL" id="JH725160">
    <property type="protein sequence ID" value="EJP66208.1"/>
    <property type="molecule type" value="Genomic_DNA"/>
</dbReference>
<dbReference type="Proteomes" id="UP000002762">
    <property type="component" value="Unassembled WGS sequence"/>
</dbReference>
<dbReference type="OrthoDB" id="4940644at2759"/>
<keyword evidence="3" id="KW-1185">Reference proteome</keyword>
<accession>J5JLI1</accession>
<feature type="compositionally biased region" description="Basic residues" evidence="1">
    <location>
        <begin position="229"/>
        <end position="247"/>
    </location>
</feature>
<protein>
    <submittedName>
        <fullName evidence="2">Uncharacterized protein</fullName>
    </submittedName>
</protein>
<evidence type="ECO:0000313" key="3">
    <source>
        <dbReference type="Proteomes" id="UP000002762"/>
    </source>
</evidence>
<name>J5JLI1_BEAB2</name>
<evidence type="ECO:0000313" key="2">
    <source>
        <dbReference type="EMBL" id="EJP66208.1"/>
    </source>
</evidence>
<organism evidence="2 3">
    <name type="scientific">Beauveria bassiana (strain ARSEF 2860)</name>
    <name type="common">White muscardine disease fungus</name>
    <name type="synonym">Tritirachium shiotae</name>
    <dbReference type="NCBI Taxonomy" id="655819"/>
    <lineage>
        <taxon>Eukaryota</taxon>
        <taxon>Fungi</taxon>
        <taxon>Dikarya</taxon>
        <taxon>Ascomycota</taxon>
        <taxon>Pezizomycotina</taxon>
        <taxon>Sordariomycetes</taxon>
        <taxon>Hypocreomycetidae</taxon>
        <taxon>Hypocreales</taxon>
        <taxon>Cordycipitaceae</taxon>
        <taxon>Beauveria</taxon>
    </lineage>
</organism>
<dbReference type="HOGENOM" id="CLU_1124343_0_0_1"/>
<dbReference type="InParanoid" id="J5JLI1"/>